<organism evidence="5 6">
    <name type="scientific">Novosphingobium organovorum</name>
    <dbReference type="NCBI Taxonomy" id="2930092"/>
    <lineage>
        <taxon>Bacteria</taxon>
        <taxon>Pseudomonadati</taxon>
        <taxon>Pseudomonadota</taxon>
        <taxon>Alphaproteobacteria</taxon>
        <taxon>Sphingomonadales</taxon>
        <taxon>Sphingomonadaceae</taxon>
        <taxon>Novosphingobium</taxon>
    </lineage>
</organism>
<evidence type="ECO:0000256" key="2">
    <source>
        <dbReference type="ARBA" id="ARBA00022723"/>
    </source>
</evidence>
<dbReference type="EMBL" id="JALHLF010000026">
    <property type="protein sequence ID" value="MCJ2182808.1"/>
    <property type="molecule type" value="Genomic_DNA"/>
</dbReference>
<keyword evidence="6" id="KW-1185">Reference proteome</keyword>
<proteinExistence type="inferred from homology"/>
<name>A0ABT0BD83_9SPHN</name>
<evidence type="ECO:0000256" key="4">
    <source>
        <dbReference type="HAMAP-Rule" id="MF_00213"/>
    </source>
</evidence>
<feature type="binding site" evidence="4">
    <location>
        <position position="89"/>
    </location>
    <ligand>
        <name>Zn(2+)</name>
        <dbReference type="ChEBI" id="CHEBI:29105"/>
    </ligand>
</feature>
<accession>A0ABT0BD83</accession>
<evidence type="ECO:0000313" key="5">
    <source>
        <dbReference type="EMBL" id="MCJ2182808.1"/>
    </source>
</evidence>
<reference evidence="5" key="1">
    <citation type="submission" date="2022-03" db="EMBL/GenBank/DDBJ databases">
        <title>Identification of a novel bacterium isolated from mangrove sediments.</title>
        <authorList>
            <person name="Pan X."/>
        </authorList>
    </citation>
    <scope>NUCLEOTIDE SEQUENCE</scope>
    <source>
        <strain evidence="5">B1949</strain>
    </source>
</reference>
<dbReference type="HAMAP" id="MF_00213">
    <property type="entry name" value="HypA_HybF"/>
    <property type="match status" value="1"/>
</dbReference>
<dbReference type="PANTHER" id="PTHR34535:SF3">
    <property type="entry name" value="HYDROGENASE MATURATION FACTOR HYPA"/>
    <property type="match status" value="1"/>
</dbReference>
<evidence type="ECO:0000256" key="3">
    <source>
        <dbReference type="ARBA" id="ARBA00022833"/>
    </source>
</evidence>
<dbReference type="NCBIfam" id="TIGR00100">
    <property type="entry name" value="hypA"/>
    <property type="match status" value="1"/>
</dbReference>
<feature type="binding site" evidence="4">
    <location>
        <position position="92"/>
    </location>
    <ligand>
        <name>Zn(2+)</name>
        <dbReference type="ChEBI" id="CHEBI:29105"/>
    </ligand>
</feature>
<dbReference type="RefSeq" id="WP_244019275.1">
    <property type="nucleotide sequence ID" value="NZ_JALHLF010000026.1"/>
</dbReference>
<gene>
    <name evidence="4 5" type="primary">hypA</name>
    <name evidence="5" type="ORF">MTR62_08905</name>
</gene>
<dbReference type="Gene3D" id="3.30.2320.80">
    <property type="match status" value="1"/>
</dbReference>
<dbReference type="Pfam" id="PF01155">
    <property type="entry name" value="HypA"/>
    <property type="match status" value="1"/>
</dbReference>
<evidence type="ECO:0000313" key="6">
    <source>
        <dbReference type="Proteomes" id="UP001162881"/>
    </source>
</evidence>
<dbReference type="PIRSF" id="PIRSF004761">
    <property type="entry name" value="Hydrgn_mat_HypA"/>
    <property type="match status" value="1"/>
</dbReference>
<feature type="binding site" evidence="4">
    <location>
        <position position="2"/>
    </location>
    <ligand>
        <name>Ni(2+)</name>
        <dbReference type="ChEBI" id="CHEBI:49786"/>
    </ligand>
</feature>
<feature type="binding site" evidence="4">
    <location>
        <position position="73"/>
    </location>
    <ligand>
        <name>Zn(2+)</name>
        <dbReference type="ChEBI" id="CHEBI:29105"/>
    </ligand>
</feature>
<keyword evidence="3 4" id="KW-0862">Zinc</keyword>
<keyword evidence="2 4" id="KW-0479">Metal-binding</keyword>
<dbReference type="PANTHER" id="PTHR34535">
    <property type="entry name" value="HYDROGENASE MATURATION FACTOR HYPA"/>
    <property type="match status" value="1"/>
</dbReference>
<feature type="binding site" evidence="4">
    <location>
        <position position="76"/>
    </location>
    <ligand>
        <name>Zn(2+)</name>
        <dbReference type="ChEBI" id="CHEBI:29105"/>
    </ligand>
</feature>
<dbReference type="InterPro" id="IPR000688">
    <property type="entry name" value="HypA/HybF"/>
</dbReference>
<protein>
    <recommendedName>
        <fullName evidence="4">Hydrogenase maturation factor HypA</fullName>
    </recommendedName>
</protein>
<dbReference type="Proteomes" id="UP001162881">
    <property type="component" value="Unassembled WGS sequence"/>
</dbReference>
<evidence type="ECO:0000256" key="1">
    <source>
        <dbReference type="ARBA" id="ARBA00022596"/>
    </source>
</evidence>
<comment type="similarity">
    <text evidence="4">Belongs to the HypA/HybF family.</text>
</comment>
<comment type="caution">
    <text evidence="5">The sequence shown here is derived from an EMBL/GenBank/DDBJ whole genome shotgun (WGS) entry which is preliminary data.</text>
</comment>
<sequence>MHEMALCESIRQIIEEQAQGQGFTRVARVALDIGVFSGVEAQALRFGFDVVMKGSVAQDARLEIHVQPATAWCLPCGHEVGLAQRYDACPDCGSYQLQVTGGENLSIRELEVY</sequence>
<keyword evidence="1 4" id="KW-0533">Nickel</keyword>
<comment type="function">
    <text evidence="4">Involved in the maturation of [NiFe] hydrogenases. Required for nickel insertion into the metal center of the hydrogenase.</text>
</comment>